<keyword evidence="2" id="KW-0560">Oxidoreductase</keyword>
<accession>A0A6J7E1M1</accession>
<evidence type="ECO:0000313" key="3">
    <source>
        <dbReference type="EMBL" id="CAB4876786.1"/>
    </source>
</evidence>
<reference evidence="3" key="1">
    <citation type="submission" date="2020-05" db="EMBL/GenBank/DDBJ databases">
        <authorList>
            <person name="Chiriac C."/>
            <person name="Salcher M."/>
            <person name="Ghai R."/>
            <person name="Kavagutti S V."/>
        </authorList>
    </citation>
    <scope>NUCLEOTIDE SEQUENCE</scope>
</reference>
<dbReference type="AlphaFoldDB" id="A0A6J7E1M1"/>
<dbReference type="SUPFAM" id="SSF51735">
    <property type="entry name" value="NAD(P)-binding Rossmann-fold domains"/>
    <property type="match status" value="1"/>
</dbReference>
<dbReference type="PROSITE" id="PS00061">
    <property type="entry name" value="ADH_SHORT"/>
    <property type="match status" value="1"/>
</dbReference>
<dbReference type="PANTHER" id="PTHR44196:SF1">
    <property type="entry name" value="DEHYDROGENASE_REDUCTASE SDR FAMILY MEMBER 7B"/>
    <property type="match status" value="1"/>
</dbReference>
<dbReference type="EMBL" id="CAFBLU010000016">
    <property type="protein sequence ID" value="CAB4876786.1"/>
    <property type="molecule type" value="Genomic_DNA"/>
</dbReference>
<dbReference type="PANTHER" id="PTHR44196">
    <property type="entry name" value="DEHYDROGENASE/REDUCTASE SDR FAMILY MEMBER 7B"/>
    <property type="match status" value="1"/>
</dbReference>
<proteinExistence type="inferred from homology"/>
<dbReference type="PRINTS" id="PR00080">
    <property type="entry name" value="SDRFAMILY"/>
</dbReference>
<dbReference type="GO" id="GO:0016491">
    <property type="term" value="F:oxidoreductase activity"/>
    <property type="evidence" value="ECO:0007669"/>
    <property type="project" value="UniProtKB-KW"/>
</dbReference>
<evidence type="ECO:0000256" key="2">
    <source>
        <dbReference type="ARBA" id="ARBA00023002"/>
    </source>
</evidence>
<dbReference type="InterPro" id="IPR002347">
    <property type="entry name" value="SDR_fam"/>
</dbReference>
<dbReference type="InterPro" id="IPR036291">
    <property type="entry name" value="NAD(P)-bd_dom_sf"/>
</dbReference>
<sequence length="263" mass="26754">MTPLSGRILITGAAGGLGQAIASAAAPHAGSLVLSARRPDQIAEFASSLGAEVLCADMESRTDVENLVRSAGEVDVAILNAALPASGDLMEYEIDQIDRAIEVNLRAPAVMARLLAEGMAARGTGHIVFISSLAGKAASAGTAMYSATKFGLRGLSLALRADLADTGVGVSVICPGFVSDAGMFADSGAHLGPGMNTVTPEKVAAATMRAIEKNQAQVDVAPLALRLGANFAQVAPAAYQAASKRLGGGKLSEVMADQQRPKR</sequence>
<evidence type="ECO:0000256" key="1">
    <source>
        <dbReference type="ARBA" id="ARBA00006484"/>
    </source>
</evidence>
<dbReference type="InterPro" id="IPR020904">
    <property type="entry name" value="Sc_DH/Rdtase_CS"/>
</dbReference>
<name>A0A6J7E1M1_9ZZZZ</name>
<dbReference type="Pfam" id="PF00106">
    <property type="entry name" value="adh_short"/>
    <property type="match status" value="1"/>
</dbReference>
<comment type="similarity">
    <text evidence="1">Belongs to the short-chain dehydrogenases/reductases (SDR) family.</text>
</comment>
<protein>
    <submittedName>
        <fullName evidence="3">Unannotated protein</fullName>
    </submittedName>
</protein>
<dbReference type="Gene3D" id="3.40.50.720">
    <property type="entry name" value="NAD(P)-binding Rossmann-like Domain"/>
    <property type="match status" value="1"/>
</dbReference>
<dbReference type="PRINTS" id="PR00081">
    <property type="entry name" value="GDHRDH"/>
</dbReference>
<gene>
    <name evidence="3" type="ORF">UFOPK3444_01066</name>
</gene>
<organism evidence="3">
    <name type="scientific">freshwater metagenome</name>
    <dbReference type="NCBI Taxonomy" id="449393"/>
    <lineage>
        <taxon>unclassified sequences</taxon>
        <taxon>metagenomes</taxon>
        <taxon>ecological metagenomes</taxon>
    </lineage>
</organism>
<dbReference type="GO" id="GO:0016020">
    <property type="term" value="C:membrane"/>
    <property type="evidence" value="ECO:0007669"/>
    <property type="project" value="TreeGrafter"/>
</dbReference>